<dbReference type="STRING" id="279360.MB14_07165"/>
<evidence type="ECO:0000259" key="14">
    <source>
        <dbReference type="PROSITE" id="PS50880"/>
    </source>
</evidence>
<reference evidence="15" key="1">
    <citation type="submission" date="2016-01" db="EMBL/GenBank/DDBJ databases">
        <title>Genome sequencing of Roseivirga ehrenbergii KMM 6017.</title>
        <authorList>
            <person name="Selvaratnam C."/>
            <person name="Thevarajoo S."/>
            <person name="Goh K.M."/>
            <person name="Ee R."/>
            <person name="Chan K.-G."/>
            <person name="Chong C.S."/>
        </authorList>
    </citation>
    <scope>NUCLEOTIDE SEQUENCE [LARGE SCALE GENOMIC DNA]</scope>
    <source>
        <strain evidence="15">KMM 6017</strain>
    </source>
</reference>
<evidence type="ECO:0000256" key="9">
    <source>
        <dbReference type="ARBA" id="ARBA00022842"/>
    </source>
</evidence>
<dbReference type="Gene3D" id="3.40.1360.10">
    <property type="match status" value="1"/>
</dbReference>
<dbReference type="NCBIfam" id="TIGR01391">
    <property type="entry name" value="dnaG"/>
    <property type="match status" value="1"/>
</dbReference>
<dbReference type="HAMAP" id="MF_00974">
    <property type="entry name" value="DNA_primase_DnaG"/>
    <property type="match status" value="1"/>
</dbReference>
<dbReference type="InterPro" id="IPR019475">
    <property type="entry name" value="DNA_primase_DnaB-bd"/>
</dbReference>
<evidence type="ECO:0000313" key="16">
    <source>
        <dbReference type="Proteomes" id="UP000075583"/>
    </source>
</evidence>
<dbReference type="GO" id="GO:0000428">
    <property type="term" value="C:DNA-directed RNA polymerase complex"/>
    <property type="evidence" value="ECO:0007669"/>
    <property type="project" value="UniProtKB-KW"/>
</dbReference>
<keyword evidence="8 13" id="KW-0862">Zinc</keyword>
<dbReference type="PROSITE" id="PS50880">
    <property type="entry name" value="TOPRIM"/>
    <property type="match status" value="1"/>
</dbReference>
<dbReference type="SUPFAM" id="SSF56731">
    <property type="entry name" value="DNA primase core"/>
    <property type="match status" value="1"/>
</dbReference>
<evidence type="ECO:0000256" key="12">
    <source>
        <dbReference type="HAMAP-Rule" id="MF_00974"/>
    </source>
</evidence>
<keyword evidence="11 12" id="KW-0804">Transcription</keyword>
<dbReference type="AlphaFoldDB" id="A0A150X8J0"/>
<dbReference type="CDD" id="cd03364">
    <property type="entry name" value="TOPRIM_DnaG_primases"/>
    <property type="match status" value="1"/>
</dbReference>
<dbReference type="GO" id="GO:0008270">
    <property type="term" value="F:zinc ion binding"/>
    <property type="evidence" value="ECO:0007669"/>
    <property type="project" value="UniProtKB-KW"/>
</dbReference>
<dbReference type="FunFam" id="3.90.580.10:FF:000001">
    <property type="entry name" value="DNA primase"/>
    <property type="match status" value="1"/>
</dbReference>
<evidence type="ECO:0000256" key="4">
    <source>
        <dbReference type="ARBA" id="ARBA00022695"/>
    </source>
</evidence>
<dbReference type="InterPro" id="IPR037068">
    <property type="entry name" value="DNA_primase_core_N_sf"/>
</dbReference>
<dbReference type="Proteomes" id="UP000075583">
    <property type="component" value="Unassembled WGS sequence"/>
</dbReference>
<dbReference type="PANTHER" id="PTHR30313">
    <property type="entry name" value="DNA PRIMASE"/>
    <property type="match status" value="1"/>
</dbReference>
<dbReference type="Pfam" id="PF13155">
    <property type="entry name" value="Toprim_2"/>
    <property type="match status" value="1"/>
</dbReference>
<evidence type="ECO:0000256" key="8">
    <source>
        <dbReference type="ARBA" id="ARBA00022833"/>
    </source>
</evidence>
<dbReference type="SUPFAM" id="SSF57783">
    <property type="entry name" value="Zinc beta-ribbon"/>
    <property type="match status" value="1"/>
</dbReference>
<dbReference type="GO" id="GO:0003899">
    <property type="term" value="F:DNA-directed RNA polymerase activity"/>
    <property type="evidence" value="ECO:0007669"/>
    <property type="project" value="UniProtKB-UniRule"/>
</dbReference>
<evidence type="ECO:0000256" key="2">
    <source>
        <dbReference type="ARBA" id="ARBA00022515"/>
    </source>
</evidence>
<comment type="caution">
    <text evidence="15">The sequence shown here is derived from an EMBL/GenBank/DDBJ whole genome shotgun (WGS) entry which is preliminary data.</text>
</comment>
<keyword evidence="3 12" id="KW-0808">Transferase</keyword>
<evidence type="ECO:0000256" key="1">
    <source>
        <dbReference type="ARBA" id="ARBA00022478"/>
    </source>
</evidence>
<sequence length="639" mass="72707">MAISDSTIQEIKNRIDIVEVISDFVSLKKVGSNYRALSPFTNEKSPSFYVSPSKDIFKCFSSGKGGDAIAFVMEVEGINYIEALKYLANKYGIEVQEEEQTDEQITAQNERDSLFIALKFAGEFFQDVLWNHSEGKSIGLSYFKERGFSEATIKKFDLGYSLDAWDGLMKPALEKGYSEEILEKAGLILKSENKTYDRFRGRVMFPIHNVGGKVIAFGARTLRKDKKQPKYINSPETGVYHKSDIVYGIHQARQAIRNEDLCYLVEGYTDVISMHQSGVQNVVSSSGTSLTKEQIRLIGRYTKNITVLYDGDAAGIKASFRGIDLILEHDLDVHAVVFPEGEDPDSFSRSMSSEAFQQFLKDNAQDFITFKTNILTEGGKNIDPVKKVAVIRDVVESISLIPDGIKRSVYIKSCANLLEIDEQVLISELNKILIKNRKKDKQHDERVSAVDEQLANSLQAKQEEQPGYTPFYVERECLRMIINYANEPFDEHQKIGEFILNETVDLKFDDLLINETISKASEFIRAGKKVEPDMFIGPDHPKMSQLVIDLLDMKYFISDGWEELHRISTSHEKEDLSKATYKVILRLKRKKIEEMIHHNEELLKKSSSIDEQDELLLMIKHLKTLFDQVTTELGIVVSK</sequence>
<dbReference type="RefSeq" id="WP_062592478.1">
    <property type="nucleotide sequence ID" value="NZ_SMGS01000001.1"/>
</dbReference>
<dbReference type="EMBL" id="LQZQ01000045">
    <property type="protein sequence ID" value="KYG74972.1"/>
    <property type="molecule type" value="Genomic_DNA"/>
</dbReference>
<evidence type="ECO:0000256" key="11">
    <source>
        <dbReference type="ARBA" id="ARBA00023163"/>
    </source>
</evidence>
<dbReference type="GO" id="GO:0005737">
    <property type="term" value="C:cytoplasm"/>
    <property type="evidence" value="ECO:0007669"/>
    <property type="project" value="TreeGrafter"/>
</dbReference>
<evidence type="ECO:0000256" key="5">
    <source>
        <dbReference type="ARBA" id="ARBA00022705"/>
    </source>
</evidence>
<accession>A0A150X8J0</accession>
<keyword evidence="4 12" id="KW-0548">Nucleotidyltransferase</keyword>
<dbReference type="InterPro" id="IPR036977">
    <property type="entry name" value="DNA_primase_Znf_CHC2"/>
</dbReference>
<dbReference type="GO" id="GO:0006269">
    <property type="term" value="P:DNA replication, synthesis of primer"/>
    <property type="evidence" value="ECO:0007669"/>
    <property type="project" value="UniProtKB-UniRule"/>
</dbReference>
<evidence type="ECO:0000256" key="6">
    <source>
        <dbReference type="ARBA" id="ARBA00022723"/>
    </source>
</evidence>
<comment type="similarity">
    <text evidence="12 13">Belongs to the DnaG primase family.</text>
</comment>
<name>A0A150X8J0_ROSEK</name>
<evidence type="ECO:0000256" key="7">
    <source>
        <dbReference type="ARBA" id="ARBA00022771"/>
    </source>
</evidence>
<dbReference type="GO" id="GO:1990077">
    <property type="term" value="C:primosome complex"/>
    <property type="evidence" value="ECO:0007669"/>
    <property type="project" value="UniProtKB-KW"/>
</dbReference>
<comment type="cofactor">
    <cofactor evidence="13">
        <name>Zn(2+)</name>
        <dbReference type="ChEBI" id="CHEBI:29105"/>
    </cofactor>
    <text evidence="13">Binds 1 zinc ion per monomer.</text>
</comment>
<dbReference type="InterPro" id="IPR050219">
    <property type="entry name" value="DnaG_primase"/>
</dbReference>
<gene>
    <name evidence="12" type="primary">dnaG</name>
    <name evidence="15" type="ORF">MB14_07165</name>
</gene>
<comment type="function">
    <text evidence="12 13">RNA polymerase that catalyzes the synthesis of short RNA molecules used as primers for DNA polymerase during DNA replication.</text>
</comment>
<keyword evidence="5 12" id="KW-0235">DNA replication</keyword>
<proteinExistence type="inferred from homology"/>
<dbReference type="EC" id="2.7.7.101" evidence="12"/>
<comment type="caution">
    <text evidence="12">Lacks conserved residue(s) required for the propagation of feature annotation.</text>
</comment>
<dbReference type="SMART" id="SM00493">
    <property type="entry name" value="TOPRIM"/>
    <property type="match status" value="1"/>
</dbReference>
<dbReference type="Pfam" id="PF01807">
    <property type="entry name" value="Zn_ribbon_DnaG"/>
    <property type="match status" value="1"/>
</dbReference>
<evidence type="ECO:0000256" key="3">
    <source>
        <dbReference type="ARBA" id="ARBA00022679"/>
    </source>
</evidence>
<dbReference type="GO" id="GO:0003677">
    <property type="term" value="F:DNA binding"/>
    <property type="evidence" value="ECO:0007669"/>
    <property type="project" value="UniProtKB-KW"/>
</dbReference>
<keyword evidence="2 12" id="KW-0639">Primosome</keyword>
<dbReference type="Pfam" id="PF08275">
    <property type="entry name" value="DNAG_N"/>
    <property type="match status" value="1"/>
</dbReference>
<dbReference type="SMART" id="SM00400">
    <property type="entry name" value="ZnF_CHCC"/>
    <property type="match status" value="1"/>
</dbReference>
<keyword evidence="16" id="KW-1185">Reference proteome</keyword>
<comment type="catalytic activity">
    <reaction evidence="12">
        <text>ssDNA + n NTP = ssDNA/pppN(pN)n-1 hybrid + (n-1) diphosphate.</text>
        <dbReference type="EC" id="2.7.7.101"/>
    </reaction>
</comment>
<dbReference type="InterPro" id="IPR006295">
    <property type="entry name" value="DNA_primase_DnaG"/>
</dbReference>
<organism evidence="15 16">
    <name type="scientific">Roseivirga ehrenbergii (strain DSM 102268 / JCM 13514 / KCTC 12282 / NCIMB 14502 / KMM 6017)</name>
    <dbReference type="NCBI Taxonomy" id="279360"/>
    <lineage>
        <taxon>Bacteria</taxon>
        <taxon>Pseudomonadati</taxon>
        <taxon>Bacteroidota</taxon>
        <taxon>Cytophagia</taxon>
        <taxon>Cytophagales</taxon>
        <taxon>Roseivirgaceae</taxon>
        <taxon>Roseivirga</taxon>
    </lineage>
</organism>
<dbReference type="Pfam" id="PF10410">
    <property type="entry name" value="DnaB_bind"/>
    <property type="match status" value="1"/>
</dbReference>
<comment type="subunit">
    <text evidence="12">Monomer. Interacts with DnaB.</text>
</comment>
<evidence type="ECO:0000256" key="10">
    <source>
        <dbReference type="ARBA" id="ARBA00023125"/>
    </source>
</evidence>
<dbReference type="Gene3D" id="3.90.980.10">
    <property type="entry name" value="DNA primase, catalytic core, N-terminal domain"/>
    <property type="match status" value="1"/>
</dbReference>
<dbReference type="InterPro" id="IPR034151">
    <property type="entry name" value="TOPRIM_DnaG_bac"/>
</dbReference>
<evidence type="ECO:0000313" key="15">
    <source>
        <dbReference type="EMBL" id="KYG74972.1"/>
    </source>
</evidence>
<dbReference type="PIRSF" id="PIRSF002811">
    <property type="entry name" value="DnaG"/>
    <property type="match status" value="1"/>
</dbReference>
<keyword evidence="7" id="KW-0863">Zinc-finger</keyword>
<keyword evidence="1 12" id="KW-0240">DNA-directed RNA polymerase</keyword>
<dbReference type="InterPro" id="IPR002694">
    <property type="entry name" value="Znf_CHC2"/>
</dbReference>
<dbReference type="PANTHER" id="PTHR30313:SF2">
    <property type="entry name" value="DNA PRIMASE"/>
    <property type="match status" value="1"/>
</dbReference>
<dbReference type="OrthoDB" id="9803773at2"/>
<dbReference type="InterPro" id="IPR013264">
    <property type="entry name" value="DNAG_N"/>
</dbReference>
<dbReference type="InterPro" id="IPR006171">
    <property type="entry name" value="TOPRIM_dom"/>
</dbReference>
<feature type="domain" description="Toprim" evidence="14">
    <location>
        <begin position="260"/>
        <end position="341"/>
    </location>
</feature>
<keyword evidence="10 12" id="KW-0238">DNA-binding</keyword>
<dbReference type="Gene3D" id="3.90.580.10">
    <property type="entry name" value="Zinc finger, CHC2-type domain"/>
    <property type="match status" value="1"/>
</dbReference>
<dbReference type="InterPro" id="IPR030846">
    <property type="entry name" value="DnaG_bac"/>
</dbReference>
<protein>
    <recommendedName>
        <fullName evidence="12 13">DNA primase</fullName>
        <ecNumber evidence="12">2.7.7.101</ecNumber>
    </recommendedName>
</protein>
<keyword evidence="6 13" id="KW-0479">Metal-binding</keyword>
<evidence type="ECO:0000256" key="13">
    <source>
        <dbReference type="PIRNR" id="PIRNR002811"/>
    </source>
</evidence>
<keyword evidence="9" id="KW-0460">Magnesium</keyword>